<dbReference type="EC" id="4.2.1.10" evidence="1"/>
<evidence type="ECO:0000313" key="3">
    <source>
        <dbReference type="EMBL" id="VAX16606.1"/>
    </source>
</evidence>
<dbReference type="CDD" id="cd00466">
    <property type="entry name" value="DHQase_II"/>
    <property type="match status" value="1"/>
</dbReference>
<dbReference type="EMBL" id="UOGA01000070">
    <property type="protein sequence ID" value="VAX16606.1"/>
    <property type="molecule type" value="Genomic_DNA"/>
</dbReference>
<dbReference type="PROSITE" id="PS01029">
    <property type="entry name" value="DEHYDROQUINASE_II"/>
    <property type="match status" value="1"/>
</dbReference>
<organism evidence="3">
    <name type="scientific">hydrothermal vent metagenome</name>
    <dbReference type="NCBI Taxonomy" id="652676"/>
    <lineage>
        <taxon>unclassified sequences</taxon>
        <taxon>metagenomes</taxon>
        <taxon>ecological metagenomes</taxon>
    </lineage>
</organism>
<dbReference type="Gene3D" id="3.40.50.9100">
    <property type="entry name" value="Dehydroquinase, class II"/>
    <property type="match status" value="1"/>
</dbReference>
<name>A0A3B1BEC5_9ZZZZ</name>
<gene>
    <name evidence="3" type="ORF">MNBD_NITROSPINAE04-774</name>
</gene>
<proteinExistence type="inferred from homology"/>
<evidence type="ECO:0000256" key="2">
    <source>
        <dbReference type="ARBA" id="ARBA00023239"/>
    </source>
</evidence>
<dbReference type="PIRSF" id="PIRSF001399">
    <property type="entry name" value="DHquinase_II"/>
    <property type="match status" value="1"/>
</dbReference>
<dbReference type="AlphaFoldDB" id="A0A3B1BEC5"/>
<dbReference type="GO" id="GO:0003855">
    <property type="term" value="F:3-dehydroquinate dehydratase activity"/>
    <property type="evidence" value="ECO:0007669"/>
    <property type="project" value="UniProtKB-EC"/>
</dbReference>
<accession>A0A3B1BEC5</accession>
<dbReference type="InterPro" id="IPR036441">
    <property type="entry name" value="DHquinase_II_sf"/>
</dbReference>
<dbReference type="NCBIfam" id="NF003807">
    <property type="entry name" value="PRK05395.1-4"/>
    <property type="match status" value="1"/>
</dbReference>
<dbReference type="InterPro" id="IPR018509">
    <property type="entry name" value="DHquinase_II_CS"/>
</dbReference>
<keyword evidence="2 3" id="KW-0456">Lyase</keyword>
<dbReference type="PANTHER" id="PTHR21272">
    <property type="entry name" value="CATABOLIC 3-DEHYDROQUINASE"/>
    <property type="match status" value="1"/>
</dbReference>
<dbReference type="NCBIfam" id="NF003805">
    <property type="entry name" value="PRK05395.1-2"/>
    <property type="match status" value="1"/>
</dbReference>
<dbReference type="InterPro" id="IPR001874">
    <property type="entry name" value="DHquinase_II"/>
</dbReference>
<dbReference type="Pfam" id="PF01220">
    <property type="entry name" value="DHquinase_II"/>
    <property type="match status" value="1"/>
</dbReference>
<reference evidence="3" key="1">
    <citation type="submission" date="2018-06" db="EMBL/GenBank/DDBJ databases">
        <authorList>
            <person name="Zhirakovskaya E."/>
        </authorList>
    </citation>
    <scope>NUCLEOTIDE SEQUENCE</scope>
</reference>
<protein>
    <recommendedName>
        <fullName evidence="1">3-dehydroquinate dehydratase</fullName>
        <ecNumber evidence="1">4.2.1.10</ecNumber>
    </recommendedName>
</protein>
<dbReference type="SUPFAM" id="SSF52304">
    <property type="entry name" value="Type II 3-dehydroquinate dehydratase"/>
    <property type="match status" value="1"/>
</dbReference>
<feature type="non-terminal residue" evidence="3">
    <location>
        <position position="112"/>
    </location>
</feature>
<evidence type="ECO:0000256" key="1">
    <source>
        <dbReference type="ARBA" id="ARBA00012060"/>
    </source>
</evidence>
<dbReference type="PANTHER" id="PTHR21272:SF3">
    <property type="entry name" value="CATABOLIC 3-DEHYDROQUINASE"/>
    <property type="match status" value="1"/>
</dbReference>
<dbReference type="HAMAP" id="MF_00169">
    <property type="entry name" value="AroQ"/>
    <property type="match status" value="1"/>
</dbReference>
<dbReference type="GO" id="GO:0019631">
    <property type="term" value="P:quinate catabolic process"/>
    <property type="evidence" value="ECO:0007669"/>
    <property type="project" value="TreeGrafter"/>
</dbReference>
<sequence length="112" mass="12320">MTKALVIHGPNLNMLGKREKSIYGDMDYDTLNTLLADKGKKLGLQLSIRQSNHEGELVDIIQKAPGEADVIVINPGAYTHTSVAIRDALLGAGLPVIEVHMSNIHKREPFRH</sequence>